<gene>
    <name evidence="1" type="ORF">CEV33_3268</name>
</gene>
<evidence type="ECO:0000313" key="2">
    <source>
        <dbReference type="Proteomes" id="UP000216478"/>
    </source>
</evidence>
<keyword evidence="2" id="KW-1185">Reference proteome</keyword>
<dbReference type="Proteomes" id="UP000216478">
    <property type="component" value="Unassembled WGS sequence"/>
</dbReference>
<dbReference type="AlphaFoldDB" id="A0A256F0S3"/>
<dbReference type="EMBL" id="NNRL01000166">
    <property type="protein sequence ID" value="OYR08479.1"/>
    <property type="molecule type" value="Genomic_DNA"/>
</dbReference>
<accession>A0A256F0S3</accession>
<comment type="caution">
    <text evidence="1">The sequence shown here is derived from an EMBL/GenBank/DDBJ whole genome shotgun (WGS) entry which is preliminary data.</text>
</comment>
<protein>
    <submittedName>
        <fullName evidence="1">Putative transposase</fullName>
    </submittedName>
</protein>
<name>A0A256F0S3_9HYPH</name>
<organism evidence="1 2">
    <name type="scientific">Brucella grignonensis</name>
    <dbReference type="NCBI Taxonomy" id="94627"/>
    <lineage>
        <taxon>Bacteria</taxon>
        <taxon>Pseudomonadati</taxon>
        <taxon>Pseudomonadota</taxon>
        <taxon>Alphaproteobacteria</taxon>
        <taxon>Hyphomicrobiales</taxon>
        <taxon>Brucellaceae</taxon>
        <taxon>Brucella/Ochrobactrum group</taxon>
        <taxon>Brucella</taxon>
    </lineage>
</organism>
<evidence type="ECO:0000313" key="1">
    <source>
        <dbReference type="EMBL" id="OYR08479.1"/>
    </source>
</evidence>
<reference evidence="1 2" key="1">
    <citation type="submission" date="2017-07" db="EMBL/GenBank/DDBJ databases">
        <title>Phylogenetic study on the rhizospheric bacterium Ochrobactrum sp. A44.</title>
        <authorList>
            <person name="Krzyzanowska D.M."/>
            <person name="Ossowicki A."/>
            <person name="Rajewska M."/>
            <person name="Maciag T."/>
            <person name="Kaczynski Z."/>
            <person name="Czerwicka M."/>
            <person name="Jafra S."/>
        </authorList>
    </citation>
    <scope>NUCLEOTIDE SEQUENCE [LARGE SCALE GENOMIC DNA]</scope>
    <source>
        <strain evidence="1 2">OgA9a</strain>
    </source>
</reference>
<proteinExistence type="predicted"/>
<sequence>MIRFKSARQCQRFVLIYGPITNLFHLQRNKTTTEEHRKLRNVAVNTWHEIMLSIAA</sequence>